<dbReference type="Proteomes" id="UP000001399">
    <property type="component" value="Chromosome"/>
</dbReference>
<gene>
    <name evidence="2" type="ordered locus">Rvan_3291</name>
</gene>
<name>E3I292_RHOVT</name>
<keyword evidence="3" id="KW-1185">Reference proteome</keyword>
<evidence type="ECO:0000313" key="2">
    <source>
        <dbReference type="EMBL" id="ADP72479.1"/>
    </source>
</evidence>
<dbReference type="GO" id="GO:0016787">
    <property type="term" value="F:hydrolase activity"/>
    <property type="evidence" value="ECO:0007669"/>
    <property type="project" value="UniProtKB-KW"/>
</dbReference>
<proteinExistence type="predicted"/>
<dbReference type="EMBL" id="CP002292">
    <property type="protein sequence ID" value="ADP72479.1"/>
    <property type="molecule type" value="Genomic_DNA"/>
</dbReference>
<keyword evidence="2" id="KW-0378">Hydrolase</keyword>
<evidence type="ECO:0000259" key="1">
    <source>
        <dbReference type="Pfam" id="PF12146"/>
    </source>
</evidence>
<feature type="domain" description="Serine aminopeptidase S33" evidence="1">
    <location>
        <begin position="86"/>
        <end position="329"/>
    </location>
</feature>
<dbReference type="HOGENOM" id="CLU_067539_0_0_5"/>
<dbReference type="STRING" id="648757.Rvan_3291"/>
<dbReference type="AlphaFoldDB" id="E3I292"/>
<protein>
    <submittedName>
        <fullName evidence="2">Alpha/beta hydrolase fold protein</fullName>
    </submittedName>
</protein>
<dbReference type="InterPro" id="IPR029058">
    <property type="entry name" value="AB_hydrolase_fold"/>
</dbReference>
<dbReference type="Gene3D" id="3.40.50.1820">
    <property type="entry name" value="alpha/beta hydrolase"/>
    <property type="match status" value="1"/>
</dbReference>
<reference evidence="3" key="1">
    <citation type="journal article" date="2011" name="J. Bacteriol.">
        <title>Genome sequences of eight morphologically diverse alphaproteobacteria.</title>
        <authorList>
            <consortium name="US DOE Joint Genome Institute"/>
            <person name="Brown P.J."/>
            <person name="Kysela D.T."/>
            <person name="Buechlein A."/>
            <person name="Hemmerich C."/>
            <person name="Brun Y.V."/>
        </authorList>
    </citation>
    <scope>NUCLEOTIDE SEQUENCE [LARGE SCALE GENOMIC DNA]</scope>
    <source>
        <strain evidence="3">ATCC 17100 / ATH 3.1.1 / DSM 162 / LMG 4299</strain>
    </source>
</reference>
<dbReference type="SUPFAM" id="SSF53474">
    <property type="entry name" value="alpha/beta-Hydrolases"/>
    <property type="match status" value="1"/>
</dbReference>
<evidence type="ECO:0000313" key="3">
    <source>
        <dbReference type="Proteomes" id="UP000001399"/>
    </source>
</evidence>
<dbReference type="Pfam" id="PF12146">
    <property type="entry name" value="Hydrolase_4"/>
    <property type="match status" value="1"/>
</dbReference>
<organism evidence="2 3">
    <name type="scientific">Rhodomicrobium vannielii (strain ATCC 17100 / DSM 162 / LMG 4299 / NCIMB 10020 / ATH 3.1.1)</name>
    <dbReference type="NCBI Taxonomy" id="648757"/>
    <lineage>
        <taxon>Bacteria</taxon>
        <taxon>Pseudomonadati</taxon>
        <taxon>Pseudomonadota</taxon>
        <taxon>Alphaproteobacteria</taxon>
        <taxon>Hyphomicrobiales</taxon>
        <taxon>Hyphomicrobiaceae</taxon>
        <taxon>Rhodomicrobium</taxon>
    </lineage>
</organism>
<dbReference type="KEGG" id="rva:Rvan_3291"/>
<dbReference type="eggNOG" id="COG2267">
    <property type="taxonomic scope" value="Bacteria"/>
</dbReference>
<sequence>MGRSARAALIGVLAIIGMGMQMTAQTARAEILREDFTVVNEEGMRLFVRELRDTEGRPDRGPMLLVNGGRPGALASWDVDASLPSTAEELAKAGHRLYLMDVRGFGLSDFPSEMERGRFEAPVAVRSDEAVRDIDAVIREIRRRNPGDGRLAAMGWATGSQWLGHYASLHPTSIDRLIYYNAAYGGPAGGWRLQADFADPKRPADLDYSRHGAWRLATADDLVGRWRNEGVDPAFLDRYVALAMKGDTKASLRTPPSFRFPTGPVDDTLKMVNGRQLFDASFIRSHVLILRSQNDFWARPTDAQTLLSHLTNAASARLVELPGASHYVHLLPSAERRKFLDAVLESTAPSIRSEKP</sequence>
<accession>E3I292</accession>
<dbReference type="InterPro" id="IPR022742">
    <property type="entry name" value="Hydrolase_4"/>
</dbReference>